<name>A0ACC3S6V1_9PEZI</name>
<organism evidence="1 2">
    <name type="scientific">Zalaria obscura</name>
    <dbReference type="NCBI Taxonomy" id="2024903"/>
    <lineage>
        <taxon>Eukaryota</taxon>
        <taxon>Fungi</taxon>
        <taxon>Dikarya</taxon>
        <taxon>Ascomycota</taxon>
        <taxon>Pezizomycotina</taxon>
        <taxon>Dothideomycetes</taxon>
        <taxon>Dothideomycetidae</taxon>
        <taxon>Dothideales</taxon>
        <taxon>Zalariaceae</taxon>
        <taxon>Zalaria</taxon>
    </lineage>
</organism>
<dbReference type="Proteomes" id="UP001320706">
    <property type="component" value="Unassembled WGS sequence"/>
</dbReference>
<evidence type="ECO:0000313" key="1">
    <source>
        <dbReference type="EMBL" id="KAK8198738.1"/>
    </source>
</evidence>
<protein>
    <submittedName>
        <fullName evidence="1">Dicer-like protein 2</fullName>
    </submittedName>
</protein>
<gene>
    <name evidence="1" type="primary">dcl2_1</name>
    <name evidence="1" type="ORF">M8818_006605</name>
</gene>
<evidence type="ECO:0000313" key="2">
    <source>
        <dbReference type="Proteomes" id="UP001320706"/>
    </source>
</evidence>
<comment type="caution">
    <text evidence="1">The sequence shown here is derived from an EMBL/GenBank/DDBJ whole genome shotgun (WGS) entry which is preliminary data.</text>
</comment>
<sequence length="728" mass="78921">MSRLHWSSSIRGTVTITPSQEPPMALTADVVRTMEEITTLCLKAAFGMRIDDVNTGLLAMFAPCLQGPSNSTWLSSVCEAVEASLKLQQSTSPEELGLIRVKGQIGRAYIFKGFVTAAADISPPSQQKIEMTKLSKRTDLLHPADSAAKDDTPATIIVTPEECTIDNLPYQYALFASCIPSILHSVENALLAEELGKGLLAPVRIQPLDLIIEATTSGSANGPLNYQRLEYLGDSILKFVTHVQLMAQYPTWPEGYLTMEKGRTNGNAYLAQAALKAGLDAYISTKSFTGQKWQPPTTAGIGLNTRYPQEEKRTLSTKTLADVVEAVIGASFVSGGFEAALTCIQILFPDEQWNAFPTNHSLLLSTLPPTPPPAPAVHDQIHRLLGYTFTNPSLLAEALTHPSYTHATTASYNRLEFLGDAVLDALIVPPLHAHPRRLRHHDLHRFRQALTNRHFLAFCCLETSTPQDRFDVVRHPNPNPHPNSNPDSRTGTGTGTGTIPLFTPSPSSRSLTLHHYLHAHPTLHATLSATSALHHRLLPSLQSAPDASPTYPWALLLSLSAPKLLSDILEAVLGAVYIDSGGDLRTCRRVVARFGILRRMERWVGEGVEVADPRERVGVWAGVGSVEYRVRVEEEEEEGNGGMGKGNGKEEEEGGGRWACDVVVGGEVVAGVRGCGSREIAEVAAAAEAVRVLEARQRPWVGDGDGKPQRDDGIIDGKSDKGEGQDLT</sequence>
<proteinExistence type="predicted"/>
<accession>A0ACC3S6V1</accession>
<dbReference type="EMBL" id="JAMKPW020000040">
    <property type="protein sequence ID" value="KAK8198738.1"/>
    <property type="molecule type" value="Genomic_DNA"/>
</dbReference>
<keyword evidence="2" id="KW-1185">Reference proteome</keyword>
<reference evidence="1" key="1">
    <citation type="submission" date="2024-02" db="EMBL/GenBank/DDBJ databases">
        <title>Metagenome Assembled Genome of Zalaria obscura JY119.</title>
        <authorList>
            <person name="Vighnesh L."/>
            <person name="Jagadeeshwari U."/>
            <person name="Venkata Ramana C."/>
            <person name="Sasikala C."/>
        </authorList>
    </citation>
    <scope>NUCLEOTIDE SEQUENCE</scope>
    <source>
        <strain evidence="1">JY119</strain>
    </source>
</reference>